<dbReference type="GO" id="GO:0032259">
    <property type="term" value="P:methylation"/>
    <property type="evidence" value="ECO:0007669"/>
    <property type="project" value="UniProtKB-KW"/>
</dbReference>
<dbReference type="SFLD" id="SFLDS00029">
    <property type="entry name" value="Radical_SAM"/>
    <property type="match status" value="1"/>
</dbReference>
<feature type="domain" description="Radical SAM core" evidence="11">
    <location>
        <begin position="136"/>
        <end position="386"/>
    </location>
</feature>
<keyword evidence="10" id="KW-0411">Iron-sulfur</keyword>
<evidence type="ECO:0000256" key="8">
    <source>
        <dbReference type="ARBA" id="ARBA00022723"/>
    </source>
</evidence>
<keyword evidence="4" id="KW-0963">Cytoplasm</keyword>
<evidence type="ECO:0000256" key="5">
    <source>
        <dbReference type="ARBA" id="ARBA00022603"/>
    </source>
</evidence>
<evidence type="ECO:0000313" key="12">
    <source>
        <dbReference type="EMBL" id="KAL3806367.1"/>
    </source>
</evidence>
<dbReference type="InterPro" id="IPR040072">
    <property type="entry name" value="Methyltransferase_A"/>
</dbReference>
<evidence type="ECO:0000256" key="4">
    <source>
        <dbReference type="ARBA" id="ARBA00022490"/>
    </source>
</evidence>
<dbReference type="Gene3D" id="3.20.20.70">
    <property type="entry name" value="Aldolase class I"/>
    <property type="match status" value="1"/>
</dbReference>
<keyword evidence="3" id="KW-0004">4Fe-4S</keyword>
<evidence type="ECO:0000256" key="2">
    <source>
        <dbReference type="ARBA" id="ARBA00004496"/>
    </source>
</evidence>
<evidence type="ECO:0000256" key="10">
    <source>
        <dbReference type="ARBA" id="ARBA00023014"/>
    </source>
</evidence>
<dbReference type="GO" id="GO:0046872">
    <property type="term" value="F:metal ion binding"/>
    <property type="evidence" value="ECO:0007669"/>
    <property type="project" value="UniProtKB-KW"/>
</dbReference>
<keyword evidence="8" id="KW-0479">Metal-binding</keyword>
<keyword evidence="7" id="KW-0949">S-adenosyl-L-methionine</keyword>
<keyword evidence="5" id="KW-0489">Methyltransferase</keyword>
<gene>
    <name evidence="12" type="ORF">ACHAXA_000210</name>
</gene>
<dbReference type="GO" id="GO:0008168">
    <property type="term" value="F:methyltransferase activity"/>
    <property type="evidence" value="ECO:0007669"/>
    <property type="project" value="UniProtKB-KW"/>
</dbReference>
<reference evidence="12 13" key="1">
    <citation type="submission" date="2024-10" db="EMBL/GenBank/DDBJ databases">
        <title>Updated reference genomes for cyclostephanoid diatoms.</title>
        <authorList>
            <person name="Roberts W.R."/>
            <person name="Alverson A.J."/>
        </authorList>
    </citation>
    <scope>NUCLEOTIDE SEQUENCE [LARGE SCALE GENOMIC DNA]</scope>
    <source>
        <strain evidence="12 13">AJA228-03</strain>
    </source>
</reference>
<evidence type="ECO:0000313" key="13">
    <source>
        <dbReference type="Proteomes" id="UP001530377"/>
    </source>
</evidence>
<name>A0ABD3R169_9STRA</name>
<dbReference type="InterPro" id="IPR058240">
    <property type="entry name" value="rSAM_sf"/>
</dbReference>
<dbReference type="SFLD" id="SFLDG01062">
    <property type="entry name" value="methyltransferase_(Class_A)"/>
    <property type="match status" value="1"/>
</dbReference>
<dbReference type="InterPro" id="IPR013785">
    <property type="entry name" value="Aldolase_TIM"/>
</dbReference>
<comment type="subcellular location">
    <subcellularLocation>
        <location evidence="2">Cytoplasm</location>
    </subcellularLocation>
</comment>
<keyword evidence="9" id="KW-0408">Iron</keyword>
<sequence>YNSQGGGDDSDDAIADAWARATACTVIPGHDVVSSGGHNMNNIFGRREGQGLGPDAWKRLQKLMRGYHRFNNSSIGQSGNTDEERQSHGDENVYTIENSIASLSHMNVSPDGTTKLLLKMKKDGLEVESVIIPWFDKGFSTLCVSSQVGCRQGCTFCATGRMGKLRSLSTDEILVQVYYASKVRRVVGNIVCARDHFLPKVDNIVFMGMGEPADNAEAVVRAVNVMVDRRLFGLAQSKVTISTIAPNPSAFHTLGQAPAYLAWSVHAIDDQVRRRLVPTSMNTMEELRCALVNALKSRTSKLRRTMLEVVLVAGVNDSDEDAERLADFSKKILNDVERSKVVVNLIPYNSIDHPTYRTPSMERILAFQKIIVGGGLLCYVRTTRGDNESAACGQLATKKMRPKSELLE</sequence>
<dbReference type="GO" id="GO:0051539">
    <property type="term" value="F:4 iron, 4 sulfur cluster binding"/>
    <property type="evidence" value="ECO:0007669"/>
    <property type="project" value="UniProtKB-KW"/>
</dbReference>
<feature type="non-terminal residue" evidence="12">
    <location>
        <position position="1"/>
    </location>
</feature>
<dbReference type="PANTHER" id="PTHR30544">
    <property type="entry name" value="23S RRNA METHYLTRANSFERASE"/>
    <property type="match status" value="1"/>
</dbReference>
<keyword evidence="6" id="KW-0808">Transferase</keyword>
<comment type="cofactor">
    <cofactor evidence="1">
        <name>[4Fe-4S] cluster</name>
        <dbReference type="ChEBI" id="CHEBI:49883"/>
    </cofactor>
</comment>
<dbReference type="EMBL" id="JALLPB020000822">
    <property type="protein sequence ID" value="KAL3806367.1"/>
    <property type="molecule type" value="Genomic_DNA"/>
</dbReference>
<dbReference type="AlphaFoldDB" id="A0ABD3R169"/>
<evidence type="ECO:0000259" key="11">
    <source>
        <dbReference type="PROSITE" id="PS51918"/>
    </source>
</evidence>
<dbReference type="SFLD" id="SFLDF00275">
    <property type="entry name" value="adenosine_C2_methyltransferase"/>
    <property type="match status" value="1"/>
</dbReference>
<dbReference type="Pfam" id="PF04055">
    <property type="entry name" value="Radical_SAM"/>
    <property type="match status" value="1"/>
</dbReference>
<dbReference type="PIRSF" id="PIRSF006004">
    <property type="entry name" value="CHP00048"/>
    <property type="match status" value="1"/>
</dbReference>
<dbReference type="PROSITE" id="PS51918">
    <property type="entry name" value="RADICAL_SAM"/>
    <property type="match status" value="1"/>
</dbReference>
<evidence type="ECO:0000256" key="3">
    <source>
        <dbReference type="ARBA" id="ARBA00022485"/>
    </source>
</evidence>
<evidence type="ECO:0000256" key="7">
    <source>
        <dbReference type="ARBA" id="ARBA00022691"/>
    </source>
</evidence>
<dbReference type="Proteomes" id="UP001530377">
    <property type="component" value="Unassembled WGS sequence"/>
</dbReference>
<comment type="caution">
    <text evidence="12">The sequence shown here is derived from an EMBL/GenBank/DDBJ whole genome shotgun (WGS) entry which is preliminary data.</text>
</comment>
<proteinExistence type="predicted"/>
<dbReference type="PANTHER" id="PTHR30544:SF5">
    <property type="entry name" value="RADICAL SAM CORE DOMAIN-CONTAINING PROTEIN"/>
    <property type="match status" value="1"/>
</dbReference>
<accession>A0ABD3R169</accession>
<keyword evidence="13" id="KW-1185">Reference proteome</keyword>
<dbReference type="InterPro" id="IPR004383">
    <property type="entry name" value="rRNA_lsu_MTrfase_RlmN/Cfr"/>
</dbReference>
<dbReference type="GO" id="GO:0005737">
    <property type="term" value="C:cytoplasm"/>
    <property type="evidence" value="ECO:0007669"/>
    <property type="project" value="UniProtKB-SubCell"/>
</dbReference>
<evidence type="ECO:0000256" key="6">
    <source>
        <dbReference type="ARBA" id="ARBA00022679"/>
    </source>
</evidence>
<dbReference type="InterPro" id="IPR007197">
    <property type="entry name" value="rSAM"/>
</dbReference>
<evidence type="ECO:0000256" key="9">
    <source>
        <dbReference type="ARBA" id="ARBA00023004"/>
    </source>
</evidence>
<organism evidence="12 13">
    <name type="scientific">Cyclostephanos tholiformis</name>
    <dbReference type="NCBI Taxonomy" id="382380"/>
    <lineage>
        <taxon>Eukaryota</taxon>
        <taxon>Sar</taxon>
        <taxon>Stramenopiles</taxon>
        <taxon>Ochrophyta</taxon>
        <taxon>Bacillariophyta</taxon>
        <taxon>Coscinodiscophyceae</taxon>
        <taxon>Thalassiosirophycidae</taxon>
        <taxon>Stephanodiscales</taxon>
        <taxon>Stephanodiscaceae</taxon>
        <taxon>Cyclostephanos</taxon>
    </lineage>
</organism>
<evidence type="ECO:0000256" key="1">
    <source>
        <dbReference type="ARBA" id="ARBA00001966"/>
    </source>
</evidence>
<dbReference type="SUPFAM" id="SSF102114">
    <property type="entry name" value="Radical SAM enzymes"/>
    <property type="match status" value="1"/>
</dbReference>
<protein>
    <recommendedName>
        <fullName evidence="11">Radical SAM core domain-containing protein</fullName>
    </recommendedName>
</protein>